<dbReference type="PROSITE" id="PS00674">
    <property type="entry name" value="AAA"/>
    <property type="match status" value="1"/>
</dbReference>
<keyword evidence="6" id="KW-0862">Zinc</keyword>
<keyword evidence="10" id="KW-0472">Membrane</keyword>
<dbReference type="GO" id="GO:0004222">
    <property type="term" value="F:metalloendopeptidase activity"/>
    <property type="evidence" value="ECO:0007669"/>
    <property type="project" value="InterPro"/>
</dbReference>
<dbReference type="SUPFAM" id="SSF140990">
    <property type="entry name" value="FtsH protease domain-like"/>
    <property type="match status" value="1"/>
</dbReference>
<dbReference type="GO" id="GO:0046872">
    <property type="term" value="F:metal ion binding"/>
    <property type="evidence" value="ECO:0007669"/>
    <property type="project" value="UniProtKB-KW"/>
</dbReference>
<dbReference type="Pfam" id="PF17862">
    <property type="entry name" value="AAA_lid_3"/>
    <property type="match status" value="2"/>
</dbReference>
<feature type="region of interest" description="Disordered" evidence="9">
    <location>
        <begin position="66"/>
        <end position="117"/>
    </location>
</feature>
<dbReference type="PANTHER" id="PTHR23076">
    <property type="entry name" value="METALLOPROTEASE M41 FTSH"/>
    <property type="match status" value="1"/>
</dbReference>
<evidence type="ECO:0000256" key="6">
    <source>
        <dbReference type="ARBA" id="ARBA00022833"/>
    </source>
</evidence>
<dbReference type="SMART" id="SM00382">
    <property type="entry name" value="AAA"/>
    <property type="match status" value="3"/>
</dbReference>
<reference evidence="13" key="3">
    <citation type="submission" date="2021-06" db="EMBL/GenBank/DDBJ databases">
        <title>Genomic Description and Analysis of Intracellular Bacteria, Candidatus Berkiella cookevillensis and Candidatus Berkiella aquae.</title>
        <authorList>
            <person name="Kidane D.T."/>
            <person name="Mehari Y.T."/>
            <person name="Rice F.C."/>
            <person name="Arivett B.A."/>
            <person name="Farone A.L."/>
            <person name="Berk S.G."/>
            <person name="Farone M.B."/>
        </authorList>
    </citation>
    <scope>NUCLEOTIDE SEQUENCE</scope>
    <source>
        <strain evidence="13">HT99</strain>
    </source>
</reference>
<dbReference type="PANTHER" id="PTHR23076:SF97">
    <property type="entry name" value="ATP-DEPENDENT ZINC METALLOPROTEASE YME1L1"/>
    <property type="match status" value="1"/>
</dbReference>
<feature type="transmembrane region" description="Helical" evidence="10">
    <location>
        <begin position="42"/>
        <end position="59"/>
    </location>
</feature>
<dbReference type="GO" id="GO:0004176">
    <property type="term" value="F:ATP-dependent peptidase activity"/>
    <property type="evidence" value="ECO:0007669"/>
    <property type="project" value="InterPro"/>
</dbReference>
<accession>A0A0Q9YIJ0</accession>
<dbReference type="InterPro" id="IPR027417">
    <property type="entry name" value="P-loop_NTPase"/>
</dbReference>
<feature type="domain" description="AAA+ ATPase" evidence="11">
    <location>
        <begin position="190"/>
        <end position="314"/>
    </location>
</feature>
<reference evidence="12" key="1">
    <citation type="submission" date="2015-09" db="EMBL/GenBank/DDBJ databases">
        <title>Draft Genome Sequences of Two Novel Amoeba-resistant Intranuclear Bacteria, Candidatus Berkiella cookevillensis and Candidatus Berkiella aquae.</title>
        <authorList>
            <person name="Mehari Y.T."/>
            <person name="Arivett B.A."/>
            <person name="Farone A.L."/>
            <person name="Gunderson J.H."/>
            <person name="Farone M.B."/>
        </authorList>
    </citation>
    <scope>NUCLEOTIDE SEQUENCE [LARGE SCALE GENOMIC DNA]</scope>
    <source>
        <strain evidence="12">HT99</strain>
    </source>
</reference>
<comment type="cofactor">
    <cofactor evidence="1">
        <name>Zn(2+)</name>
        <dbReference type="ChEBI" id="CHEBI:29105"/>
    </cofactor>
</comment>
<keyword evidence="8" id="KW-0547">Nucleotide-binding</keyword>
<protein>
    <submittedName>
        <fullName evidence="13">AAA family ATPase</fullName>
    </submittedName>
    <submittedName>
        <fullName evidence="12">ATP-dependent zinc metalloprotease FtsH</fullName>
        <ecNumber evidence="12">3.4.24.-</ecNumber>
    </submittedName>
</protein>
<dbReference type="GO" id="GO:0005524">
    <property type="term" value="F:ATP binding"/>
    <property type="evidence" value="ECO:0007669"/>
    <property type="project" value="UniProtKB-KW"/>
</dbReference>
<evidence type="ECO:0000256" key="5">
    <source>
        <dbReference type="ARBA" id="ARBA00022801"/>
    </source>
</evidence>
<dbReference type="Pfam" id="PF00004">
    <property type="entry name" value="AAA"/>
    <property type="match status" value="3"/>
</dbReference>
<dbReference type="InterPro" id="IPR000642">
    <property type="entry name" value="Peptidase_M41"/>
</dbReference>
<dbReference type="FunFam" id="1.10.8.60:FF:000001">
    <property type="entry name" value="ATP-dependent zinc metalloprotease FtsH"/>
    <property type="match status" value="1"/>
</dbReference>
<keyword evidence="10" id="KW-1133">Transmembrane helix</keyword>
<dbReference type="Gene3D" id="1.20.58.760">
    <property type="entry name" value="Peptidase M41"/>
    <property type="match status" value="1"/>
</dbReference>
<name>A0A0Q9YIJ0_9GAMM</name>
<comment type="similarity">
    <text evidence="8">Belongs to the AAA ATPase family.</text>
</comment>
<dbReference type="SUPFAM" id="SSF52540">
    <property type="entry name" value="P-loop containing nucleoside triphosphate hydrolases"/>
    <property type="match status" value="3"/>
</dbReference>
<dbReference type="InterPro" id="IPR041569">
    <property type="entry name" value="AAA_lid_3"/>
</dbReference>
<keyword evidence="5 12" id="KW-0378">Hydrolase</keyword>
<keyword evidence="14" id="KW-1185">Reference proteome</keyword>
<dbReference type="OrthoDB" id="9809379at2"/>
<dbReference type="Gene3D" id="3.40.50.300">
    <property type="entry name" value="P-loop containing nucleotide triphosphate hydrolases"/>
    <property type="match status" value="3"/>
</dbReference>
<dbReference type="AlphaFoldDB" id="A0A0Q9YIJ0"/>
<evidence type="ECO:0000256" key="7">
    <source>
        <dbReference type="ARBA" id="ARBA00023049"/>
    </source>
</evidence>
<keyword evidence="8" id="KW-0067">ATP-binding</keyword>
<dbReference type="Proteomes" id="UP000051497">
    <property type="component" value="Unassembled WGS sequence"/>
</dbReference>
<evidence type="ECO:0000259" key="11">
    <source>
        <dbReference type="SMART" id="SM00382"/>
    </source>
</evidence>
<dbReference type="Gene3D" id="1.10.8.60">
    <property type="match status" value="3"/>
</dbReference>
<dbReference type="EMBL" id="LKAJ01000011">
    <property type="protein sequence ID" value="KRG20507.1"/>
    <property type="molecule type" value="Genomic_DNA"/>
</dbReference>
<dbReference type="InterPro" id="IPR037219">
    <property type="entry name" value="Peptidase_M41-like"/>
</dbReference>
<evidence type="ECO:0000256" key="3">
    <source>
        <dbReference type="ARBA" id="ARBA00022670"/>
    </source>
</evidence>
<feature type="domain" description="AAA+ ATPase" evidence="11">
    <location>
        <begin position="446"/>
        <end position="588"/>
    </location>
</feature>
<evidence type="ECO:0000256" key="9">
    <source>
        <dbReference type="SAM" id="MobiDB-lite"/>
    </source>
</evidence>
<dbReference type="GO" id="GO:0016887">
    <property type="term" value="F:ATP hydrolysis activity"/>
    <property type="evidence" value="ECO:0007669"/>
    <property type="project" value="InterPro"/>
</dbReference>
<dbReference type="InterPro" id="IPR003959">
    <property type="entry name" value="ATPase_AAA_core"/>
</dbReference>
<dbReference type="EMBL" id="LKAJ02000001">
    <property type="protein sequence ID" value="MCS5712200.1"/>
    <property type="molecule type" value="Genomic_DNA"/>
</dbReference>
<feature type="domain" description="AAA+ ATPase" evidence="11">
    <location>
        <begin position="718"/>
        <end position="857"/>
    </location>
</feature>
<feature type="transmembrane region" description="Helical" evidence="10">
    <location>
        <begin position="6"/>
        <end position="26"/>
    </location>
</feature>
<evidence type="ECO:0000313" key="13">
    <source>
        <dbReference type="EMBL" id="MCS5712200.1"/>
    </source>
</evidence>
<dbReference type="STRING" id="295108.HT99x_02437"/>
<keyword evidence="10" id="KW-0812">Transmembrane</keyword>
<dbReference type="EC" id="3.4.24.-" evidence="12"/>
<dbReference type="InterPro" id="IPR003593">
    <property type="entry name" value="AAA+_ATPase"/>
</dbReference>
<evidence type="ECO:0000313" key="14">
    <source>
        <dbReference type="Proteomes" id="UP000051497"/>
    </source>
</evidence>
<keyword evidence="3 12" id="KW-0645">Protease</keyword>
<dbReference type="FunFam" id="3.40.50.300:FF:002568">
    <property type="entry name" value="Cell division protein (FtsH)"/>
    <property type="match status" value="2"/>
</dbReference>
<dbReference type="GO" id="GO:0006508">
    <property type="term" value="P:proteolysis"/>
    <property type="evidence" value="ECO:0007669"/>
    <property type="project" value="UniProtKB-KW"/>
</dbReference>
<dbReference type="RefSeq" id="WP_083482944.1">
    <property type="nucleotide sequence ID" value="NZ_LKAJ02000001.1"/>
</dbReference>
<gene>
    <name evidence="12" type="primary">ftsH_3</name>
    <name evidence="13" type="ORF">HT99x_012220</name>
    <name evidence="12" type="ORF">HT99x_02437</name>
</gene>
<evidence type="ECO:0000256" key="2">
    <source>
        <dbReference type="ARBA" id="ARBA00010044"/>
    </source>
</evidence>
<evidence type="ECO:0000313" key="12">
    <source>
        <dbReference type="EMBL" id="KRG20507.1"/>
    </source>
</evidence>
<evidence type="ECO:0000256" key="4">
    <source>
        <dbReference type="ARBA" id="ARBA00022723"/>
    </source>
</evidence>
<keyword evidence="7 12" id="KW-0482">Metalloprotease</keyword>
<evidence type="ECO:0000256" key="1">
    <source>
        <dbReference type="ARBA" id="ARBA00001947"/>
    </source>
</evidence>
<organism evidence="12">
    <name type="scientific">Candidatus Berkiella aquae</name>
    <dbReference type="NCBI Taxonomy" id="295108"/>
    <lineage>
        <taxon>Bacteria</taxon>
        <taxon>Pseudomonadati</taxon>
        <taxon>Pseudomonadota</taxon>
        <taxon>Gammaproteobacteria</taxon>
        <taxon>Candidatus Berkiellales</taxon>
        <taxon>Candidatus Berkiellaceae</taxon>
        <taxon>Candidatus Berkiella</taxon>
    </lineage>
</organism>
<dbReference type="InterPro" id="IPR003960">
    <property type="entry name" value="ATPase_AAA_CS"/>
</dbReference>
<evidence type="ECO:0000256" key="8">
    <source>
        <dbReference type="RuleBase" id="RU003651"/>
    </source>
</evidence>
<dbReference type="Pfam" id="PF01434">
    <property type="entry name" value="Peptidase_M41"/>
    <property type="match status" value="1"/>
</dbReference>
<keyword evidence="4" id="KW-0479">Metal-binding</keyword>
<reference evidence="13" key="2">
    <citation type="journal article" date="2016" name="Genome Announc.">
        <title>Draft Genome Sequences of Two Novel Amoeba-Resistant Intranuclear Bacteria, 'Candidatus Berkiella cookevillensis' and 'Candidatus Berkiella aquae'.</title>
        <authorList>
            <person name="Mehari Y.T."/>
            <person name="Arivett B.A."/>
            <person name="Farone A.L."/>
            <person name="Gunderson J.H."/>
            <person name="Farone M.B."/>
        </authorList>
    </citation>
    <scope>NUCLEOTIDE SEQUENCE</scope>
    <source>
        <strain evidence="13">HT99</strain>
    </source>
</reference>
<proteinExistence type="inferred from homology"/>
<dbReference type="PATRIC" id="fig|1590043.3.peg.2483"/>
<comment type="similarity">
    <text evidence="2">In the C-terminal section; belongs to the peptidase M41 family.</text>
</comment>
<sequence length="1112" mass="124922">MSDISYILLMIGLVILGIVIASYFYKKVVKKETNNDNKATQWLFYIIFFATFAIFIHFIDKPPETKKTSQSKMTPPSQPLQLSQQESNEDAQEFEEAEDFKETTHSDPAEKPSPTIERPVAFKGYRNLTQNNLDYDLLDPTDITTGYEKLVGYTQVKAKLESLLKILANYSSNLNKNTTIPHGLLLHGQGSEDLTKLALAIGKHWGQKVIVVNGPDFGVDGKGRSQIRELYADSITLAPLVVIIKEIEFLLPVDSHTNIDYQESMQRFYKWFDDLNENNQPVLIVGLTDNLYKIDPAAFKLGRFDYQIQVEEPNETERSELLKMLFNDFNIKAGDIKNILKQTEGFSRSDLYHFINQSMLKANLNNSRVSEKDLTFALQYTIEAKENYDRYKKTSSLNKDFQLITPDEITNRFSDLAGLQDVKEELKDALDGLREPEKYARIGAIPPRGFLLYGPPGTGKTMMARALAGESQVNFINVSGSEFIEEWVGTGAMRIRNLFNLARQNAPCIIFIDEFDALAVKRQSDTGGGGNNERNQTINQLLVEMDNLDKSRNANVFIMAATNNISALDKAVLRPGRFDRKILFRLPNDEERKLLITQILHTKKIKIDFDVATLISNTKGYSPAELNNLINQAILYAAKKGKTSISEEDINAVRNKVSEEMLSLTKQDIDLDIEIFRPNQLNSNFKSLAGLDDVKKELSQMISFLKNPEKAQAAGINIPRGWIFHGPPGTGKTSLARAVAGESGVTFISTSGSAFVQQWVGLGATRVRELFEVARQYSPAIIFIDEIDAVASKRSNNSGGDEYAQTTNQLLVELDNVNKERNANIVVIGATNRLDKLDEAMTRPGRLGKSVYIRLPNLAEREHIFNMYLAKIKPASDVEAKKLASTTGGFSGADIENLVSEAAMIAYENNKAKVTMNDFENAKDIILLGRETKANVLPDEQKNTAYHEAGHAIVGIFSKNYPLKFYKVTIGVRDETLGVTFFEEHLERYGYTKEAYLDIIATKLAGKIAEEMIFGKNYVTSGPSNDLKQATELAQDMVKKYGMGRDDSYIAYEYLDSPSREIVNQQIEDIIKECAARAQKILTDNRTRLDALAKALLEKETLSHDEVMKIIR</sequence>
<feature type="compositionally biased region" description="Acidic residues" evidence="9">
    <location>
        <begin position="87"/>
        <end position="99"/>
    </location>
</feature>
<comment type="caution">
    <text evidence="12">The sequence shown here is derived from an EMBL/GenBank/DDBJ whole genome shotgun (WGS) entry which is preliminary data.</text>
</comment>
<feature type="compositionally biased region" description="Basic and acidic residues" evidence="9">
    <location>
        <begin position="100"/>
        <end position="110"/>
    </location>
</feature>
<evidence type="ECO:0000256" key="10">
    <source>
        <dbReference type="SAM" id="Phobius"/>
    </source>
</evidence>